<name>A0ABV6NGC1_9BACI</name>
<proteinExistence type="predicted"/>
<gene>
    <name evidence="2" type="ORF">ACFFH4_09585</name>
</gene>
<dbReference type="EMBL" id="JBHLTR010000013">
    <property type="protein sequence ID" value="MFC0559297.1"/>
    <property type="molecule type" value="Genomic_DNA"/>
</dbReference>
<dbReference type="Proteomes" id="UP001589833">
    <property type="component" value="Unassembled WGS sequence"/>
</dbReference>
<comment type="caution">
    <text evidence="2">The sequence shown here is derived from an EMBL/GenBank/DDBJ whole genome shotgun (WGS) entry which is preliminary data.</text>
</comment>
<dbReference type="InterPro" id="IPR046720">
    <property type="entry name" value="DUF6612"/>
</dbReference>
<dbReference type="PROSITE" id="PS51257">
    <property type="entry name" value="PROKAR_LIPOPROTEIN"/>
    <property type="match status" value="1"/>
</dbReference>
<reference evidence="2 3" key="1">
    <citation type="submission" date="2024-09" db="EMBL/GenBank/DDBJ databases">
        <authorList>
            <person name="Sun Q."/>
            <person name="Mori K."/>
        </authorList>
    </citation>
    <scope>NUCLEOTIDE SEQUENCE [LARGE SCALE GENOMIC DNA]</scope>
    <source>
        <strain evidence="2 3">NCAIM B.02301</strain>
    </source>
</reference>
<keyword evidence="1" id="KW-0732">Signal</keyword>
<evidence type="ECO:0000313" key="3">
    <source>
        <dbReference type="Proteomes" id="UP001589833"/>
    </source>
</evidence>
<feature type="chain" id="PRO_5047459656" evidence="1">
    <location>
        <begin position="24"/>
        <end position="305"/>
    </location>
</feature>
<evidence type="ECO:0000256" key="1">
    <source>
        <dbReference type="SAM" id="SignalP"/>
    </source>
</evidence>
<keyword evidence="3" id="KW-1185">Reference proteome</keyword>
<dbReference type="RefSeq" id="WP_273841891.1">
    <property type="nucleotide sequence ID" value="NZ_JAQQWT010000004.1"/>
</dbReference>
<protein>
    <submittedName>
        <fullName evidence="2">DUF6612 family protein</fullName>
    </submittedName>
</protein>
<organism evidence="2 3">
    <name type="scientific">Halalkalibacter alkalisediminis</name>
    <dbReference type="NCBI Taxonomy" id="935616"/>
    <lineage>
        <taxon>Bacteria</taxon>
        <taxon>Bacillati</taxon>
        <taxon>Bacillota</taxon>
        <taxon>Bacilli</taxon>
        <taxon>Bacillales</taxon>
        <taxon>Bacillaceae</taxon>
        <taxon>Halalkalibacter</taxon>
    </lineage>
</organism>
<dbReference type="Pfam" id="PF20316">
    <property type="entry name" value="DUF6612"/>
    <property type="match status" value="1"/>
</dbReference>
<accession>A0ABV6NGC1</accession>
<evidence type="ECO:0000313" key="2">
    <source>
        <dbReference type="EMBL" id="MFC0559297.1"/>
    </source>
</evidence>
<dbReference type="Gene3D" id="2.50.20.20">
    <property type="match status" value="1"/>
</dbReference>
<feature type="signal peptide" evidence="1">
    <location>
        <begin position="1"/>
        <end position="23"/>
    </location>
</feature>
<sequence>MGNLKNWFVILCSFILLTACSEATSVESKDPAKETKEETQGELALEEILQKSIEAMEGIQSLSSEMNVVQEMALPNDESFSTNISVYMEITQDPFNMYQKMLMELPEVGNTEIEMYMVEDAVYYKDPMENKWFTYPDDLAQQLRDLETAQMGSEEQLTLLLENLEHLSYTEDDDHYIITVEGSADILQSFAQKLNGLVHDNMAGDIDQLMLMSDMKELDYILYIEKDTFLQTKMDMMMVFELQTDGESLLINTSTQATFSDFNAFTEVEVPANVIENAEEFDTSFSEFGDFDEFDEFTEEEESSE</sequence>